<reference evidence="2" key="1">
    <citation type="submission" date="2020-02" db="EMBL/GenBank/DDBJ databases">
        <authorList>
            <person name="Scholz U."/>
            <person name="Mascher M."/>
            <person name="Fiebig A."/>
        </authorList>
    </citation>
    <scope>NUCLEOTIDE SEQUENCE</scope>
</reference>
<keyword evidence="3" id="KW-1185">Reference proteome</keyword>
<sequence>MGIKIYTFIVSLVSGSRRRRAQAPGLARLPSPEGIKARLRTRSNMATGRRSSTAGGGGSGGSNGGSRSRSAATPSSSSSCAGVLRWPGIWVLGRRGPRRPTTLPPAPSLDVHIYWASAWAR</sequence>
<feature type="compositionally biased region" description="Gly residues" evidence="1">
    <location>
        <begin position="54"/>
        <end position="64"/>
    </location>
</feature>
<dbReference type="AlphaFoldDB" id="A0A7I8JYN1"/>
<feature type="region of interest" description="Disordered" evidence="1">
    <location>
        <begin position="16"/>
        <end position="81"/>
    </location>
</feature>
<accession>A0A7I8JYN1</accession>
<evidence type="ECO:0000313" key="2">
    <source>
        <dbReference type="EMBL" id="CAA7388513.1"/>
    </source>
</evidence>
<organism evidence="2 3">
    <name type="scientific">Spirodela intermedia</name>
    <name type="common">Intermediate duckweed</name>
    <dbReference type="NCBI Taxonomy" id="51605"/>
    <lineage>
        <taxon>Eukaryota</taxon>
        <taxon>Viridiplantae</taxon>
        <taxon>Streptophyta</taxon>
        <taxon>Embryophyta</taxon>
        <taxon>Tracheophyta</taxon>
        <taxon>Spermatophyta</taxon>
        <taxon>Magnoliopsida</taxon>
        <taxon>Liliopsida</taxon>
        <taxon>Araceae</taxon>
        <taxon>Lemnoideae</taxon>
        <taxon>Spirodela</taxon>
    </lineage>
</organism>
<evidence type="ECO:0000256" key="1">
    <source>
        <dbReference type="SAM" id="MobiDB-lite"/>
    </source>
</evidence>
<gene>
    <name evidence="2" type="ORF">SI8410_01000722</name>
</gene>
<protein>
    <submittedName>
        <fullName evidence="2">Uncharacterized protein</fullName>
    </submittedName>
</protein>
<dbReference type="Proteomes" id="UP000663760">
    <property type="component" value="Chromosome 1"/>
</dbReference>
<evidence type="ECO:0000313" key="3">
    <source>
        <dbReference type="Proteomes" id="UP000663760"/>
    </source>
</evidence>
<name>A0A7I8JYN1_SPIIN</name>
<proteinExistence type="predicted"/>
<dbReference type="EMBL" id="LR746264">
    <property type="protein sequence ID" value="CAA7388513.1"/>
    <property type="molecule type" value="Genomic_DNA"/>
</dbReference>
<feature type="compositionally biased region" description="Low complexity" evidence="1">
    <location>
        <begin position="65"/>
        <end position="79"/>
    </location>
</feature>